<dbReference type="Proteomes" id="UP000660262">
    <property type="component" value="Unassembled WGS sequence"/>
</dbReference>
<evidence type="ECO:0000313" key="4">
    <source>
        <dbReference type="EMBL" id="GHP05919.1"/>
    </source>
</evidence>
<dbReference type="PANTHER" id="PTHR43201:SF10">
    <property type="entry name" value="CARRIER DOMAIN-CONTAINING PROTEIN"/>
    <property type="match status" value="1"/>
</dbReference>
<protein>
    <recommendedName>
        <fullName evidence="6">AMP-dependent synthetase/ligase domain-containing protein</fullName>
    </recommendedName>
</protein>
<feature type="domain" description="AMP-binding enzyme C-terminal" evidence="3">
    <location>
        <begin position="534"/>
        <end position="614"/>
    </location>
</feature>
<sequence length="755" mass="81019">MDEEEEETLVSPTTRYHLSRPARVRPFDDSGRKDSSYSSYSGPKSAPAIIITTIPTTITTALQRTVTHVPPPLPNDPKHTTIVSLLAAQPSSRVAFRSPLNTTKPATYGNLLNLVTRNAAVLPRYDIARNSTVVTILPDGPLAAAAFLCVASHAAAAPLNPSAPHAELVDAVAQLFPKAVLTSKELWPTVAPVVEEVNRLALEATTSTNTNNNTAAFSFCTVDLLVVEDTSVQKFAGAFEFVTTPCHGQHSHTHTHGTPSDLALILRTSGSTSRPKVVPLTLSSIVRNGCAIASALRLTADDVAINAMPLFHVGGISASVLATLAAGASVILMSGFKPAEFANALVAGSPITRPTWYSAVPTIHLALMQYVQGSQPDIVANHRLRFIRSGAASLSVESAQQLREFWNVPVVPSYSMTEQMPISQCPVEYDFATHPGTVGLPIVNVKIVDDNGTALPRSDAYPIIGEICISSPDVMKGYVDNDDANREAFFTSKRNDTYFRTGDLGYVDSDGFLYLAGRKKELIKVGGEQVSPFEVEEALHRHPAVHIALTCGIPNDLLGEVVGAVVVLSPSTAGDCDHREILASIKQHCVNEGLPPFKVPRLAVAREEELPRGPTRKFLRNKLAETFFSTAREAADAKTQPPSDSKNAAGGAKVSDATLGIRFILALIVCLNHIGDHAWPHEGRSVNDHDRWSAAVTSMRVVGDLIDHTSSSKPLGRVRGVNVWRRVLAQRVCGVHGSRGVESAREHVDASSVRT</sequence>
<accession>A0A830HKV0</accession>
<proteinExistence type="predicted"/>
<feature type="region of interest" description="Disordered" evidence="1">
    <location>
        <begin position="632"/>
        <end position="651"/>
    </location>
</feature>
<dbReference type="Gene3D" id="3.30.300.30">
    <property type="match status" value="1"/>
</dbReference>
<comment type="caution">
    <text evidence="4">The sequence shown here is derived from an EMBL/GenBank/DDBJ whole genome shotgun (WGS) entry which is preliminary data.</text>
</comment>
<feature type="region of interest" description="Disordered" evidence="1">
    <location>
        <begin position="1"/>
        <end position="43"/>
    </location>
</feature>
<evidence type="ECO:0000259" key="3">
    <source>
        <dbReference type="Pfam" id="PF13193"/>
    </source>
</evidence>
<feature type="domain" description="AMP-dependent synthetase/ligase" evidence="2">
    <location>
        <begin position="88"/>
        <end position="478"/>
    </location>
</feature>
<dbReference type="InterPro" id="IPR000873">
    <property type="entry name" value="AMP-dep_synth/lig_dom"/>
</dbReference>
<dbReference type="InterPro" id="IPR042099">
    <property type="entry name" value="ANL_N_sf"/>
</dbReference>
<feature type="compositionally biased region" description="Basic and acidic residues" evidence="1">
    <location>
        <begin position="25"/>
        <end position="35"/>
    </location>
</feature>
<dbReference type="Pfam" id="PF00501">
    <property type="entry name" value="AMP-binding"/>
    <property type="match status" value="1"/>
</dbReference>
<dbReference type="InterPro" id="IPR020845">
    <property type="entry name" value="AMP-binding_CS"/>
</dbReference>
<keyword evidence="5" id="KW-1185">Reference proteome</keyword>
<dbReference type="Gene3D" id="3.40.50.12780">
    <property type="entry name" value="N-terminal domain of ligase-like"/>
    <property type="match status" value="1"/>
</dbReference>
<dbReference type="GO" id="GO:0031956">
    <property type="term" value="F:medium-chain fatty acid-CoA ligase activity"/>
    <property type="evidence" value="ECO:0007669"/>
    <property type="project" value="TreeGrafter"/>
</dbReference>
<name>A0A830HKV0_9CHLO</name>
<dbReference type="GO" id="GO:0006631">
    <property type="term" value="P:fatty acid metabolic process"/>
    <property type="evidence" value="ECO:0007669"/>
    <property type="project" value="TreeGrafter"/>
</dbReference>
<dbReference type="SUPFAM" id="SSF56801">
    <property type="entry name" value="Acetyl-CoA synthetase-like"/>
    <property type="match status" value="1"/>
</dbReference>
<gene>
    <name evidence="4" type="ORF">PPROV_000466600</name>
</gene>
<organism evidence="4 5">
    <name type="scientific">Pycnococcus provasolii</name>
    <dbReference type="NCBI Taxonomy" id="41880"/>
    <lineage>
        <taxon>Eukaryota</taxon>
        <taxon>Viridiplantae</taxon>
        <taxon>Chlorophyta</taxon>
        <taxon>Pseudoscourfieldiophyceae</taxon>
        <taxon>Pseudoscourfieldiales</taxon>
        <taxon>Pycnococcaceae</taxon>
        <taxon>Pycnococcus</taxon>
    </lineage>
</organism>
<dbReference type="Pfam" id="PF13193">
    <property type="entry name" value="AMP-binding_C"/>
    <property type="match status" value="1"/>
</dbReference>
<evidence type="ECO:0000313" key="5">
    <source>
        <dbReference type="Proteomes" id="UP000660262"/>
    </source>
</evidence>
<dbReference type="PANTHER" id="PTHR43201">
    <property type="entry name" value="ACYL-COA SYNTHETASE"/>
    <property type="match status" value="1"/>
</dbReference>
<evidence type="ECO:0000256" key="1">
    <source>
        <dbReference type="SAM" id="MobiDB-lite"/>
    </source>
</evidence>
<reference evidence="4" key="1">
    <citation type="submission" date="2020-10" db="EMBL/GenBank/DDBJ databases">
        <title>Unveiling of a novel bifunctional photoreceptor, Dualchrome1, isolated from a cosmopolitan green alga.</title>
        <authorList>
            <person name="Suzuki S."/>
            <person name="Kawachi M."/>
        </authorList>
    </citation>
    <scope>NUCLEOTIDE SEQUENCE</scope>
    <source>
        <strain evidence="4">NIES 2893</strain>
    </source>
</reference>
<dbReference type="OrthoDB" id="3633556at2759"/>
<evidence type="ECO:0008006" key="6">
    <source>
        <dbReference type="Google" id="ProtNLM"/>
    </source>
</evidence>
<dbReference type="InterPro" id="IPR025110">
    <property type="entry name" value="AMP-bd_C"/>
</dbReference>
<evidence type="ECO:0000259" key="2">
    <source>
        <dbReference type="Pfam" id="PF00501"/>
    </source>
</evidence>
<dbReference type="EMBL" id="BNJQ01000011">
    <property type="protein sequence ID" value="GHP05919.1"/>
    <property type="molecule type" value="Genomic_DNA"/>
</dbReference>
<dbReference type="AlphaFoldDB" id="A0A830HKV0"/>
<dbReference type="InterPro" id="IPR045851">
    <property type="entry name" value="AMP-bd_C_sf"/>
</dbReference>
<dbReference type="PROSITE" id="PS00455">
    <property type="entry name" value="AMP_BINDING"/>
    <property type="match status" value="1"/>
</dbReference>